<dbReference type="AlphaFoldDB" id="A0A1I5UZ51"/>
<name>A0A1I5UZ51_9EURY</name>
<reference evidence="2" key="1">
    <citation type="submission" date="2016-10" db="EMBL/GenBank/DDBJ databases">
        <authorList>
            <person name="Varghese N."/>
            <person name="Submissions S."/>
        </authorList>
    </citation>
    <scope>NUCLEOTIDE SEQUENCE [LARGE SCALE GENOMIC DNA]</scope>
    <source>
        <strain evidence="2">CGMCC 1.10329</strain>
    </source>
</reference>
<evidence type="ECO:0000313" key="2">
    <source>
        <dbReference type="Proteomes" id="UP000183769"/>
    </source>
</evidence>
<proteinExistence type="predicted"/>
<gene>
    <name evidence="1" type="ORF">SAMN05216277_11542</name>
</gene>
<sequence length="61" mass="7291">MWPGTYAEIIVRLWNTEFVEEYVGEFFIVVLTGMNEYLFVLCADFFRDDERLDELRTGTDD</sequence>
<dbReference type="EMBL" id="FOXI01000015">
    <property type="protein sequence ID" value="SFQ00594.1"/>
    <property type="molecule type" value="Genomic_DNA"/>
</dbReference>
<organism evidence="1 2">
    <name type="scientific">Halolamina pelagica</name>
    <dbReference type="NCBI Taxonomy" id="699431"/>
    <lineage>
        <taxon>Archaea</taxon>
        <taxon>Methanobacteriati</taxon>
        <taxon>Methanobacteriota</taxon>
        <taxon>Stenosarchaea group</taxon>
        <taxon>Halobacteria</taxon>
        <taxon>Halobacteriales</taxon>
        <taxon>Haloferacaceae</taxon>
    </lineage>
</organism>
<evidence type="ECO:0000313" key="1">
    <source>
        <dbReference type="EMBL" id="SFQ00594.1"/>
    </source>
</evidence>
<keyword evidence="2" id="KW-1185">Reference proteome</keyword>
<dbReference type="Proteomes" id="UP000183769">
    <property type="component" value="Unassembled WGS sequence"/>
</dbReference>
<protein>
    <submittedName>
        <fullName evidence="1">Uncharacterized protein</fullName>
    </submittedName>
</protein>
<accession>A0A1I5UZ51</accession>